<evidence type="ECO:0000313" key="3">
    <source>
        <dbReference type="Proteomes" id="UP000624325"/>
    </source>
</evidence>
<dbReference type="RefSeq" id="WP_203701333.1">
    <property type="nucleotide sequence ID" value="NZ_BAAALU010000007.1"/>
</dbReference>
<dbReference type="EMBL" id="BONC01000008">
    <property type="protein sequence ID" value="GIF55523.1"/>
    <property type="molecule type" value="Genomic_DNA"/>
</dbReference>
<evidence type="ECO:0000259" key="1">
    <source>
        <dbReference type="PROSITE" id="PS50206"/>
    </source>
</evidence>
<dbReference type="Gene3D" id="2.30.40.10">
    <property type="entry name" value="Urease, subunit C, domain 1"/>
    <property type="match status" value="1"/>
</dbReference>
<sequence length="360" mass="37041">MSDLLLRDGRAVDGSGRLDVAVSAGRITAVGPSLAAQGGARVVDLGGRLVSPGLFDLHSHVYWGATTLGAWPDEVCLGSGVTATADGGSAGPDTFAGFARFIAGTARTRVFGFVNLSRLGMTGFQGAGELVNPSYADPAGVAAVLRDFPDVAVGVKLRASADVVGGSCLTVLRAAVDAAGSHPVMVHIGGSVDPIDTILALLRRGDIVTHFQTPKANGLLDPAGKVHPAARDARERGVLFDCGHGKTHWSADVARGLLDQGFPPDVISTDLSATSFAALRPGLVTVLDKWRALGLPLADVFRMATSAPAAAVGKDDEIGRLRVGAAADVAVFDDDAGERLVPWLTLRAGEVAWTAERKGE</sequence>
<dbReference type="SUPFAM" id="SSF51556">
    <property type="entry name" value="Metallo-dependent hydrolases"/>
    <property type="match status" value="1"/>
</dbReference>
<dbReference type="PANTHER" id="PTHR42717:SF1">
    <property type="entry name" value="IMIDAZOLONEPROPIONASE AND RELATED AMIDOHYDROLASES"/>
    <property type="match status" value="1"/>
</dbReference>
<dbReference type="Proteomes" id="UP000624325">
    <property type="component" value="Unassembled WGS sequence"/>
</dbReference>
<dbReference type="InterPro" id="IPR011059">
    <property type="entry name" value="Metal-dep_hydrolase_composite"/>
</dbReference>
<reference evidence="2 3" key="1">
    <citation type="submission" date="2021-01" db="EMBL/GenBank/DDBJ databases">
        <title>Whole genome shotgun sequence of Asanoa iriomotensis NBRC 100142.</title>
        <authorList>
            <person name="Komaki H."/>
            <person name="Tamura T."/>
        </authorList>
    </citation>
    <scope>NUCLEOTIDE SEQUENCE [LARGE SCALE GENOMIC DNA]</scope>
    <source>
        <strain evidence="2 3">NBRC 100142</strain>
    </source>
</reference>
<protein>
    <submittedName>
        <fullName evidence="2">Amidohydrolase</fullName>
    </submittedName>
</protein>
<accession>A0ABQ4BYA5</accession>
<dbReference type="Gene3D" id="3.20.20.140">
    <property type="entry name" value="Metal-dependent hydrolases"/>
    <property type="match status" value="1"/>
</dbReference>
<name>A0ABQ4BYA5_9ACTN</name>
<dbReference type="InterPro" id="IPR020043">
    <property type="entry name" value="Deacetylase_Atu3266-like"/>
</dbReference>
<keyword evidence="3" id="KW-1185">Reference proteome</keyword>
<organism evidence="2 3">
    <name type="scientific">Asanoa iriomotensis</name>
    <dbReference type="NCBI Taxonomy" id="234613"/>
    <lineage>
        <taxon>Bacteria</taxon>
        <taxon>Bacillati</taxon>
        <taxon>Actinomycetota</taxon>
        <taxon>Actinomycetes</taxon>
        <taxon>Micromonosporales</taxon>
        <taxon>Micromonosporaceae</taxon>
        <taxon>Asanoa</taxon>
    </lineage>
</organism>
<dbReference type="PROSITE" id="PS50206">
    <property type="entry name" value="RHODANESE_3"/>
    <property type="match status" value="1"/>
</dbReference>
<feature type="domain" description="Rhodanese" evidence="1">
    <location>
        <begin position="238"/>
        <end position="299"/>
    </location>
</feature>
<proteinExistence type="predicted"/>
<dbReference type="InterPro" id="IPR001763">
    <property type="entry name" value="Rhodanese-like_dom"/>
</dbReference>
<dbReference type="InterPro" id="IPR032466">
    <property type="entry name" value="Metal_Hydrolase"/>
</dbReference>
<dbReference type="PANTHER" id="PTHR42717">
    <property type="entry name" value="DIHYDROOROTASE-RELATED"/>
    <property type="match status" value="1"/>
</dbReference>
<dbReference type="SUPFAM" id="SSF51338">
    <property type="entry name" value="Composite domain of metallo-dependent hydrolases"/>
    <property type="match status" value="1"/>
</dbReference>
<gene>
    <name evidence="2" type="ORF">Air01nite_16180</name>
</gene>
<comment type="caution">
    <text evidence="2">The sequence shown here is derived from an EMBL/GenBank/DDBJ whole genome shotgun (WGS) entry which is preliminary data.</text>
</comment>
<dbReference type="InterPro" id="IPR013108">
    <property type="entry name" value="Amidohydro_3"/>
</dbReference>
<dbReference type="Pfam" id="PF07969">
    <property type="entry name" value="Amidohydro_3"/>
    <property type="match status" value="1"/>
</dbReference>
<evidence type="ECO:0000313" key="2">
    <source>
        <dbReference type="EMBL" id="GIF55523.1"/>
    </source>
</evidence>